<evidence type="ECO:0000313" key="2">
    <source>
        <dbReference type="Proteomes" id="UP000298179"/>
    </source>
</evidence>
<dbReference type="PROSITE" id="PS51318">
    <property type="entry name" value="TAT"/>
    <property type="match status" value="1"/>
</dbReference>
<evidence type="ECO:0000313" key="1">
    <source>
        <dbReference type="EMBL" id="TFF24908.1"/>
    </source>
</evidence>
<dbReference type="Gene3D" id="2.130.10.10">
    <property type="entry name" value="YVTN repeat-like/Quinoprotein amine dehydrogenase"/>
    <property type="match status" value="1"/>
</dbReference>
<dbReference type="SUPFAM" id="SSF50969">
    <property type="entry name" value="YVTN repeat-like/Quinoprotein amine dehydrogenase"/>
    <property type="match status" value="1"/>
</dbReference>
<sequence length="381" mass="41160">MTEGAATMRLFHRDTPAKSALIDRRSFLIGAGAAFATGLSPRGAEAFERAEGLFGASCLKRDGSFGCAIFTDRGEIVSTVSLPDRGHDVAFDPTSGRAVVFARRPRTFAVVFDPTSGETVKTLTSPEGRHYFGHGFFSPDGRLLYATEHDYDAAKGLVAVYDVAAGYRRIGEFDAHGMDTHEALLMPDGETIVIANGGIETHPDYGRQMLNIPTMEPSIVFIDRRTGDLIDKQLLPQHLHKLSLHHMAIDAKKRVWFGGQYQGAASDSPPLVGFAEAGRPLTLNEFRPADLASLSNYIGSVAVSRDGERIAVSSPVGGTVMILDAATGRKLQRLRLTDGCGLAPDDDGFLATSGRGAMLRLEEDDRPTTSDLEWDNHILAL</sequence>
<comment type="caution">
    <text evidence="1">The sequence shown here is derived from an EMBL/GenBank/DDBJ whole genome shotgun (WGS) entry which is preliminary data.</text>
</comment>
<dbReference type="InterPro" id="IPR015943">
    <property type="entry name" value="WD40/YVTN_repeat-like_dom_sf"/>
</dbReference>
<dbReference type="PANTHER" id="PTHR47197:SF3">
    <property type="entry name" value="DIHYDRO-HEME D1 DEHYDROGENASE"/>
    <property type="match status" value="1"/>
</dbReference>
<gene>
    <name evidence="1" type="ORF">E3C22_05845</name>
</gene>
<protein>
    <submittedName>
        <fullName evidence="1">DUF1513 domain-containing protein</fullName>
    </submittedName>
</protein>
<organism evidence="1 2">
    <name type="scientific">Jiella endophytica</name>
    <dbReference type="NCBI Taxonomy" id="2558362"/>
    <lineage>
        <taxon>Bacteria</taxon>
        <taxon>Pseudomonadati</taxon>
        <taxon>Pseudomonadota</taxon>
        <taxon>Alphaproteobacteria</taxon>
        <taxon>Hyphomicrobiales</taxon>
        <taxon>Aurantimonadaceae</taxon>
        <taxon>Jiella</taxon>
    </lineage>
</organism>
<dbReference type="OrthoDB" id="5624218at2"/>
<dbReference type="EMBL" id="SOZD01000002">
    <property type="protein sequence ID" value="TFF24908.1"/>
    <property type="molecule type" value="Genomic_DNA"/>
</dbReference>
<dbReference type="PANTHER" id="PTHR47197">
    <property type="entry name" value="PROTEIN NIRF"/>
    <property type="match status" value="1"/>
</dbReference>
<dbReference type="Pfam" id="PF07433">
    <property type="entry name" value="DUF1513"/>
    <property type="match status" value="1"/>
</dbReference>
<name>A0A4Y8RMU3_9HYPH</name>
<dbReference type="PIRSF" id="PIRSF028101">
    <property type="entry name" value="UCP028101"/>
    <property type="match status" value="1"/>
</dbReference>
<dbReference type="InterPro" id="IPR008311">
    <property type="entry name" value="UCP028101"/>
</dbReference>
<dbReference type="InterPro" id="IPR051200">
    <property type="entry name" value="Host-pathogen_enzymatic-act"/>
</dbReference>
<dbReference type="InterPro" id="IPR011044">
    <property type="entry name" value="Quino_amine_DH_bsu"/>
</dbReference>
<dbReference type="Proteomes" id="UP000298179">
    <property type="component" value="Unassembled WGS sequence"/>
</dbReference>
<dbReference type="InterPro" id="IPR006311">
    <property type="entry name" value="TAT_signal"/>
</dbReference>
<proteinExistence type="predicted"/>
<dbReference type="AlphaFoldDB" id="A0A4Y8RMU3"/>
<keyword evidence="2" id="KW-1185">Reference proteome</keyword>
<reference evidence="1 2" key="1">
    <citation type="submission" date="2019-03" db="EMBL/GenBank/DDBJ databases">
        <title>Jiella endophytica sp. nov., a novel endophytic bacterium isolated from root of Ficus microcarpa Linn. f.</title>
        <authorList>
            <person name="Tuo L."/>
        </authorList>
    </citation>
    <scope>NUCLEOTIDE SEQUENCE [LARGE SCALE GENOMIC DNA]</scope>
    <source>
        <strain evidence="1 2">CBS5Q-3</strain>
    </source>
</reference>
<accession>A0A4Y8RMU3</accession>